<evidence type="ECO:0000313" key="2">
    <source>
        <dbReference type="EMBL" id="CAG9293709.1"/>
    </source>
</evidence>
<dbReference type="GO" id="GO:0006629">
    <property type="term" value="P:lipid metabolic process"/>
    <property type="evidence" value="ECO:0007669"/>
    <property type="project" value="InterPro"/>
</dbReference>
<dbReference type="EMBL" id="OU594949">
    <property type="protein sequence ID" value="CAG9293709.1"/>
    <property type="molecule type" value="Genomic_DNA"/>
</dbReference>
<dbReference type="Pfam" id="PF03009">
    <property type="entry name" value="GDPD"/>
    <property type="match status" value="1"/>
</dbReference>
<organism evidence="2">
    <name type="scientific">Phaeodactylum tricornutum</name>
    <name type="common">Diatom</name>
    <dbReference type="NCBI Taxonomy" id="2850"/>
    <lineage>
        <taxon>Eukaryota</taxon>
        <taxon>Sar</taxon>
        <taxon>Stramenopiles</taxon>
        <taxon>Ochrophyta</taxon>
        <taxon>Bacillariophyta</taxon>
        <taxon>Bacillariophyceae</taxon>
        <taxon>Bacillariophycidae</taxon>
        <taxon>Naviculales</taxon>
        <taxon>Phaeodactylaceae</taxon>
        <taxon>Phaeodactylum</taxon>
    </lineage>
</organism>
<dbReference type="InterPro" id="IPR030395">
    <property type="entry name" value="GP_PDE_dom"/>
</dbReference>
<dbReference type="Proteomes" id="UP000836788">
    <property type="component" value="Chromosome 8"/>
</dbReference>
<dbReference type="PANTHER" id="PTHR46211">
    <property type="entry name" value="GLYCEROPHOSPHORYL DIESTER PHOSPHODIESTERASE"/>
    <property type="match status" value="1"/>
</dbReference>
<dbReference type="Gene3D" id="3.20.20.190">
    <property type="entry name" value="Phosphatidylinositol (PI) phosphodiesterase"/>
    <property type="match status" value="1"/>
</dbReference>
<dbReference type="PANTHER" id="PTHR46211:SF14">
    <property type="entry name" value="GLYCEROPHOSPHODIESTER PHOSPHODIESTERASE"/>
    <property type="match status" value="1"/>
</dbReference>
<reference evidence="2" key="1">
    <citation type="submission" date="2022-02" db="EMBL/GenBank/DDBJ databases">
        <authorList>
            <person name="Giguere J D."/>
        </authorList>
    </citation>
    <scope>NUCLEOTIDE SEQUENCE</scope>
    <source>
        <strain evidence="2">CCAP 1055/1</strain>
    </source>
</reference>
<accession>A0A8J9TNJ9</accession>
<dbReference type="CDD" id="cd08564">
    <property type="entry name" value="GDPD_GsGDE_like"/>
    <property type="match status" value="1"/>
</dbReference>
<gene>
    <name evidence="2" type="ORF">PTTT1_LOCUS52351</name>
</gene>
<proteinExistence type="predicted"/>
<name>A0A8J9TNJ9_PHATR</name>
<dbReference type="PROSITE" id="PS51704">
    <property type="entry name" value="GP_PDE"/>
    <property type="match status" value="1"/>
</dbReference>
<dbReference type="AlphaFoldDB" id="A0A8J9TNJ9"/>
<dbReference type="InterPro" id="IPR017946">
    <property type="entry name" value="PLC-like_Pdiesterase_TIM-brl"/>
</dbReference>
<sequence length="402" mass="44805">MLSTSSSLSSLATAEPYIPQLMSNTMTNSIAQSPTVFSNMVDTLLASASTTSQIAAFATNARLLEHKRKDSPYFDQCHTHVDLTLNVRPRIDLREAGEKSSQTDLHSLRRQLRITTDMLPTSPPTIVGHRGALYDCLENTRQGFLRCAQIGVDAVELDVFLLRDNTLAVFHGGGTDENPGDLSEYCVGQDGRNILDLTYDECLRLQFNQHFDEFPCGADEIARGVIPTLEQVLRDLKPTGCNVKVELKGPGTVEPSLKLVEELGMMNQVQFSSFYHDRLKLLRELRPDKKWNGQYAVRTGALFDEVPVDYLTQALDCGATEVHLRYDTCTVERVQAIHNAGLGTMAWFRGPVGMKTDTKNKFWDVGNEDEECYRVVMASGVQQLCCNRPVEALAFCNALYHA</sequence>
<evidence type="ECO:0000259" key="1">
    <source>
        <dbReference type="PROSITE" id="PS51704"/>
    </source>
</evidence>
<protein>
    <recommendedName>
        <fullName evidence="1">GP-PDE domain-containing protein</fullName>
    </recommendedName>
</protein>
<dbReference type="GO" id="GO:0008081">
    <property type="term" value="F:phosphoric diester hydrolase activity"/>
    <property type="evidence" value="ECO:0007669"/>
    <property type="project" value="InterPro"/>
</dbReference>
<feature type="domain" description="GP-PDE" evidence="1">
    <location>
        <begin position="124"/>
        <end position="396"/>
    </location>
</feature>
<dbReference type="SUPFAM" id="SSF51695">
    <property type="entry name" value="PLC-like phosphodiesterases"/>
    <property type="match status" value="1"/>
</dbReference>